<gene>
    <name evidence="1" type="ORF">T459_04117</name>
</gene>
<dbReference type="Proteomes" id="UP000222542">
    <property type="component" value="Unassembled WGS sequence"/>
</dbReference>
<keyword evidence="2" id="KW-1185">Reference proteome</keyword>
<protein>
    <submittedName>
        <fullName evidence="1">Uncharacterized protein</fullName>
    </submittedName>
</protein>
<evidence type="ECO:0000313" key="1">
    <source>
        <dbReference type="EMBL" id="PHT89004.1"/>
    </source>
</evidence>
<reference evidence="1 2" key="1">
    <citation type="journal article" date="2014" name="Nat. Genet.">
        <title>Genome sequence of the hot pepper provides insights into the evolution of pungency in Capsicum species.</title>
        <authorList>
            <person name="Kim S."/>
            <person name="Park M."/>
            <person name="Yeom S.I."/>
            <person name="Kim Y.M."/>
            <person name="Lee J.M."/>
            <person name="Lee H.A."/>
            <person name="Seo E."/>
            <person name="Choi J."/>
            <person name="Cheong K."/>
            <person name="Kim K.T."/>
            <person name="Jung K."/>
            <person name="Lee G.W."/>
            <person name="Oh S.K."/>
            <person name="Bae C."/>
            <person name="Kim S.B."/>
            <person name="Lee H.Y."/>
            <person name="Kim S.Y."/>
            <person name="Kim M.S."/>
            <person name="Kang B.C."/>
            <person name="Jo Y.D."/>
            <person name="Yang H.B."/>
            <person name="Jeong H.J."/>
            <person name="Kang W.H."/>
            <person name="Kwon J.K."/>
            <person name="Shin C."/>
            <person name="Lim J.Y."/>
            <person name="Park J.H."/>
            <person name="Huh J.H."/>
            <person name="Kim J.S."/>
            <person name="Kim B.D."/>
            <person name="Cohen O."/>
            <person name="Paran I."/>
            <person name="Suh M.C."/>
            <person name="Lee S.B."/>
            <person name="Kim Y.K."/>
            <person name="Shin Y."/>
            <person name="Noh S.J."/>
            <person name="Park J."/>
            <person name="Seo Y.S."/>
            <person name="Kwon S.Y."/>
            <person name="Kim H.A."/>
            <person name="Park J.M."/>
            <person name="Kim H.J."/>
            <person name="Choi S.B."/>
            <person name="Bosland P.W."/>
            <person name="Reeves G."/>
            <person name="Jo S.H."/>
            <person name="Lee B.W."/>
            <person name="Cho H.T."/>
            <person name="Choi H.S."/>
            <person name="Lee M.S."/>
            <person name="Yu Y."/>
            <person name="Do Choi Y."/>
            <person name="Park B.S."/>
            <person name="van Deynze A."/>
            <person name="Ashrafi H."/>
            <person name="Hill T."/>
            <person name="Kim W.T."/>
            <person name="Pai H.S."/>
            <person name="Ahn H.K."/>
            <person name="Yeam I."/>
            <person name="Giovannoni J.J."/>
            <person name="Rose J.K."/>
            <person name="Sorensen I."/>
            <person name="Lee S.J."/>
            <person name="Kim R.W."/>
            <person name="Choi I.Y."/>
            <person name="Choi B.S."/>
            <person name="Lim J.S."/>
            <person name="Lee Y.H."/>
            <person name="Choi D."/>
        </authorList>
    </citation>
    <scope>NUCLEOTIDE SEQUENCE [LARGE SCALE GENOMIC DNA]</scope>
    <source>
        <strain evidence="2">cv. CM334</strain>
    </source>
</reference>
<reference evidence="1 2" key="2">
    <citation type="journal article" date="2017" name="Genome Biol.">
        <title>New reference genome sequences of hot pepper reveal the massive evolution of plant disease-resistance genes by retroduplication.</title>
        <authorList>
            <person name="Kim S."/>
            <person name="Park J."/>
            <person name="Yeom S.I."/>
            <person name="Kim Y.M."/>
            <person name="Seo E."/>
            <person name="Kim K.T."/>
            <person name="Kim M.S."/>
            <person name="Lee J.M."/>
            <person name="Cheong K."/>
            <person name="Shin H.S."/>
            <person name="Kim S.B."/>
            <person name="Han K."/>
            <person name="Lee J."/>
            <person name="Park M."/>
            <person name="Lee H.A."/>
            <person name="Lee H.Y."/>
            <person name="Lee Y."/>
            <person name="Oh S."/>
            <person name="Lee J.H."/>
            <person name="Choi E."/>
            <person name="Choi E."/>
            <person name="Lee S.E."/>
            <person name="Jeon J."/>
            <person name="Kim H."/>
            <person name="Choi G."/>
            <person name="Song H."/>
            <person name="Lee J."/>
            <person name="Lee S.C."/>
            <person name="Kwon J.K."/>
            <person name="Lee H.Y."/>
            <person name="Koo N."/>
            <person name="Hong Y."/>
            <person name="Kim R.W."/>
            <person name="Kang W.H."/>
            <person name="Huh J.H."/>
            <person name="Kang B.C."/>
            <person name="Yang T.J."/>
            <person name="Lee Y.H."/>
            <person name="Bennetzen J.L."/>
            <person name="Choi D."/>
        </authorList>
    </citation>
    <scope>NUCLEOTIDE SEQUENCE [LARGE SCALE GENOMIC DNA]</scope>
    <source>
        <strain evidence="2">cv. CM334</strain>
    </source>
</reference>
<dbReference type="AlphaFoldDB" id="A0A2G3A437"/>
<name>A0A2G3A437_CAPAN</name>
<accession>A0A2G3A437</accession>
<evidence type="ECO:0000313" key="2">
    <source>
        <dbReference type="Proteomes" id="UP000222542"/>
    </source>
</evidence>
<dbReference type="EMBL" id="AYRZ02000002">
    <property type="protein sequence ID" value="PHT89004.1"/>
    <property type="molecule type" value="Genomic_DNA"/>
</dbReference>
<sequence length="211" mass="24104">MSAEFCSLGRNLNVMLQQKFYFGNLNVADLLSCNFTYARLDAGNIVKDVANSRNRLTITSGEVFEDKEISSLLPQMQLDIDSLGLSLCPDKDIVLVVNVLDSDKRLYLTSGFDHRFLSWSWKESYMSEIELGECERFILKTPLCSLKFKFVNASERLEDLLAIIEGNHINFRDVLIQSIMMDKLYDWLVSISHEEDKGLNILDVKGKGLFI</sequence>
<comment type="caution">
    <text evidence="1">The sequence shown here is derived from an EMBL/GenBank/DDBJ whole genome shotgun (WGS) entry which is preliminary data.</text>
</comment>
<dbReference type="Gramene" id="PHT89004">
    <property type="protein sequence ID" value="PHT89004"/>
    <property type="gene ID" value="T459_04117"/>
</dbReference>
<proteinExistence type="predicted"/>
<organism evidence="1 2">
    <name type="scientific">Capsicum annuum</name>
    <name type="common">Capsicum pepper</name>
    <dbReference type="NCBI Taxonomy" id="4072"/>
    <lineage>
        <taxon>Eukaryota</taxon>
        <taxon>Viridiplantae</taxon>
        <taxon>Streptophyta</taxon>
        <taxon>Embryophyta</taxon>
        <taxon>Tracheophyta</taxon>
        <taxon>Spermatophyta</taxon>
        <taxon>Magnoliopsida</taxon>
        <taxon>eudicotyledons</taxon>
        <taxon>Gunneridae</taxon>
        <taxon>Pentapetalae</taxon>
        <taxon>asterids</taxon>
        <taxon>lamiids</taxon>
        <taxon>Solanales</taxon>
        <taxon>Solanaceae</taxon>
        <taxon>Solanoideae</taxon>
        <taxon>Capsiceae</taxon>
        <taxon>Capsicum</taxon>
    </lineage>
</organism>